<proteinExistence type="predicted"/>
<gene>
    <name evidence="1" type="ORF">Krac_0143</name>
</gene>
<dbReference type="Proteomes" id="UP000004508">
    <property type="component" value="Unassembled WGS sequence"/>
</dbReference>
<comment type="caution">
    <text evidence="1">The sequence shown here is derived from an EMBL/GenBank/DDBJ whole genome shotgun (WGS) entry which is preliminary data.</text>
</comment>
<reference evidence="1 2" key="1">
    <citation type="journal article" date="2011" name="Stand. Genomic Sci.">
        <title>Non-contiguous finished genome sequence and contextual data of the filamentous soil bacterium Ktedonobacter racemifer type strain (SOSP1-21).</title>
        <authorList>
            <person name="Chang Y.J."/>
            <person name="Land M."/>
            <person name="Hauser L."/>
            <person name="Chertkov O."/>
            <person name="Del Rio T.G."/>
            <person name="Nolan M."/>
            <person name="Copeland A."/>
            <person name="Tice H."/>
            <person name="Cheng J.F."/>
            <person name="Lucas S."/>
            <person name="Han C."/>
            <person name="Goodwin L."/>
            <person name="Pitluck S."/>
            <person name="Ivanova N."/>
            <person name="Ovchinikova G."/>
            <person name="Pati A."/>
            <person name="Chen A."/>
            <person name="Palaniappan K."/>
            <person name="Mavromatis K."/>
            <person name="Liolios K."/>
            <person name="Brettin T."/>
            <person name="Fiebig A."/>
            <person name="Rohde M."/>
            <person name="Abt B."/>
            <person name="Goker M."/>
            <person name="Detter J.C."/>
            <person name="Woyke T."/>
            <person name="Bristow J."/>
            <person name="Eisen J.A."/>
            <person name="Markowitz V."/>
            <person name="Hugenholtz P."/>
            <person name="Kyrpides N.C."/>
            <person name="Klenk H.P."/>
            <person name="Lapidus A."/>
        </authorList>
    </citation>
    <scope>NUCLEOTIDE SEQUENCE [LARGE SCALE GENOMIC DNA]</scope>
    <source>
        <strain evidence="2">DSM 44963</strain>
    </source>
</reference>
<sequence>MTVSRSHLRQHASTVQISASEATDLIPESFDPETAWFYHLGDANAWVSNISPHDGGVEFYLHVNFHAPLNIVVDIIVLDPHEQFHLERQ</sequence>
<organism evidence="1 2">
    <name type="scientific">Ktedonobacter racemifer DSM 44963</name>
    <dbReference type="NCBI Taxonomy" id="485913"/>
    <lineage>
        <taxon>Bacteria</taxon>
        <taxon>Bacillati</taxon>
        <taxon>Chloroflexota</taxon>
        <taxon>Ktedonobacteria</taxon>
        <taxon>Ktedonobacterales</taxon>
        <taxon>Ktedonobacteraceae</taxon>
        <taxon>Ktedonobacter</taxon>
    </lineage>
</organism>
<dbReference type="RefSeq" id="WP_007921656.1">
    <property type="nucleotide sequence ID" value="NZ_ADVG01000005.1"/>
</dbReference>
<evidence type="ECO:0000313" key="1">
    <source>
        <dbReference type="EMBL" id="EFH79665.1"/>
    </source>
</evidence>
<protein>
    <submittedName>
        <fullName evidence="1">Uncharacterized protein</fullName>
    </submittedName>
</protein>
<name>D6U704_KTERA</name>
<dbReference type="STRING" id="485913.Krac_0143"/>
<dbReference type="EMBL" id="ADVG01000005">
    <property type="protein sequence ID" value="EFH79665.1"/>
    <property type="molecule type" value="Genomic_DNA"/>
</dbReference>
<accession>D6U704</accession>
<keyword evidence="2" id="KW-1185">Reference proteome</keyword>
<dbReference type="AlphaFoldDB" id="D6U704"/>
<dbReference type="InParanoid" id="D6U704"/>
<evidence type="ECO:0000313" key="2">
    <source>
        <dbReference type="Proteomes" id="UP000004508"/>
    </source>
</evidence>